<evidence type="ECO:0000313" key="2">
    <source>
        <dbReference type="EMBL" id="CAI4011566.1"/>
    </source>
</evidence>
<feature type="compositionally biased region" description="Low complexity" evidence="1">
    <location>
        <begin position="247"/>
        <end position="261"/>
    </location>
</feature>
<dbReference type="Proteomes" id="UP001152797">
    <property type="component" value="Unassembled WGS sequence"/>
</dbReference>
<dbReference type="AlphaFoldDB" id="A0A9P1DL73"/>
<dbReference type="EMBL" id="CAMXCT010005146">
    <property type="protein sequence ID" value="CAI4011566.1"/>
    <property type="molecule type" value="Genomic_DNA"/>
</dbReference>
<dbReference type="EMBL" id="CAMXCT030005146">
    <property type="protein sequence ID" value="CAL4798878.1"/>
    <property type="molecule type" value="Genomic_DNA"/>
</dbReference>
<dbReference type="EMBL" id="CAMXCT020005146">
    <property type="protein sequence ID" value="CAL1164941.1"/>
    <property type="molecule type" value="Genomic_DNA"/>
</dbReference>
<name>A0A9P1DL73_9DINO</name>
<feature type="compositionally biased region" description="Low complexity" evidence="1">
    <location>
        <begin position="183"/>
        <end position="194"/>
    </location>
</feature>
<evidence type="ECO:0000313" key="3">
    <source>
        <dbReference type="EMBL" id="CAL1164941.1"/>
    </source>
</evidence>
<reference evidence="2" key="1">
    <citation type="submission" date="2022-10" db="EMBL/GenBank/DDBJ databases">
        <authorList>
            <person name="Chen Y."/>
            <person name="Dougan E. K."/>
            <person name="Chan C."/>
            <person name="Rhodes N."/>
            <person name="Thang M."/>
        </authorList>
    </citation>
    <scope>NUCLEOTIDE SEQUENCE</scope>
</reference>
<feature type="compositionally biased region" description="Low complexity" evidence="1">
    <location>
        <begin position="349"/>
        <end position="384"/>
    </location>
</feature>
<accession>A0A9P1DL73</accession>
<comment type="caution">
    <text evidence="2">The sequence shown here is derived from an EMBL/GenBank/DDBJ whole genome shotgun (WGS) entry which is preliminary data.</text>
</comment>
<organism evidence="2">
    <name type="scientific">Cladocopium goreaui</name>
    <dbReference type="NCBI Taxonomy" id="2562237"/>
    <lineage>
        <taxon>Eukaryota</taxon>
        <taxon>Sar</taxon>
        <taxon>Alveolata</taxon>
        <taxon>Dinophyceae</taxon>
        <taxon>Suessiales</taxon>
        <taxon>Symbiodiniaceae</taxon>
        <taxon>Cladocopium</taxon>
    </lineage>
</organism>
<feature type="compositionally biased region" description="Polar residues" evidence="1">
    <location>
        <begin position="410"/>
        <end position="424"/>
    </location>
</feature>
<feature type="region of interest" description="Disordered" evidence="1">
    <location>
        <begin position="241"/>
        <end position="424"/>
    </location>
</feature>
<protein>
    <submittedName>
        <fullName evidence="2">Uncharacterized protein</fullName>
    </submittedName>
</protein>
<evidence type="ECO:0000256" key="1">
    <source>
        <dbReference type="SAM" id="MobiDB-lite"/>
    </source>
</evidence>
<proteinExistence type="predicted"/>
<gene>
    <name evidence="2" type="ORF">C1SCF055_LOCUS36716</name>
</gene>
<evidence type="ECO:0000313" key="4">
    <source>
        <dbReference type="Proteomes" id="UP001152797"/>
    </source>
</evidence>
<reference evidence="3" key="2">
    <citation type="submission" date="2024-04" db="EMBL/GenBank/DDBJ databases">
        <authorList>
            <person name="Chen Y."/>
            <person name="Shah S."/>
            <person name="Dougan E. K."/>
            <person name="Thang M."/>
            <person name="Chan C."/>
        </authorList>
    </citation>
    <scope>NUCLEOTIDE SEQUENCE [LARGE SCALE GENOMIC DNA]</scope>
</reference>
<keyword evidence="4" id="KW-1185">Reference proteome</keyword>
<feature type="compositionally biased region" description="Polar residues" evidence="1">
    <location>
        <begin position="385"/>
        <end position="395"/>
    </location>
</feature>
<sequence>DPMERSQSVPAVWNGAGNPWYSDRAQTECLLAANRVKAKVICWAAVEKVNRLAEVVILVYKLGLAQLAQSIEKNVLDLKTQEWHDFAAKYGISLIHMDQHPMGHKKRKPTTVATNMEELFQLDGLRGEPDDEVQTSEAFRAMTLPQRIQESKTWSAWAPGLKEAIVEALNRHVQRLEGLADPLDPLQEQPQPQQHADGPAQEAMRRKRLPYNLMPKSLEEDRCRQLNVEKDSGEEVLVKFQRSEGASSTQSSTSVSITTQSGLQQHGESTSLSSRSGLQQHGESTSLSSRSGLQQHGESTSLSSRSGLQQHGESTSLSSRSGLQQHGESTSISSRSGLQQRAGQSPMMAGESTSSGSATTSGLAVGEPSSSGSSFAAGSAGVSVEQTPKQGTPRNPWNAFQREHKGKGLSTKTKASMYNFQKNK</sequence>
<feature type="non-terminal residue" evidence="2">
    <location>
        <position position="424"/>
    </location>
</feature>
<feature type="compositionally biased region" description="Polar residues" evidence="1">
    <location>
        <begin position="262"/>
        <end position="343"/>
    </location>
</feature>
<feature type="non-terminal residue" evidence="2">
    <location>
        <position position="1"/>
    </location>
</feature>
<feature type="region of interest" description="Disordered" evidence="1">
    <location>
        <begin position="183"/>
        <end position="202"/>
    </location>
</feature>